<proteinExistence type="predicted"/>
<dbReference type="GO" id="GO:0006508">
    <property type="term" value="P:proteolysis"/>
    <property type="evidence" value="ECO:0007669"/>
    <property type="project" value="UniProtKB-KW"/>
</dbReference>
<dbReference type="Pfam" id="PF00413">
    <property type="entry name" value="Peptidase_M10"/>
    <property type="match status" value="1"/>
</dbReference>
<keyword evidence="1" id="KW-0645">Protease</keyword>
<evidence type="ECO:0000256" key="1">
    <source>
        <dbReference type="ARBA" id="ARBA00022670"/>
    </source>
</evidence>
<feature type="chain" id="PRO_5044825259" description="Peptidase M10 metallopeptidase domain-containing protein" evidence="5">
    <location>
        <begin position="20"/>
        <end position="189"/>
    </location>
</feature>
<evidence type="ECO:0000256" key="5">
    <source>
        <dbReference type="SAM" id="SignalP"/>
    </source>
</evidence>
<sequence length="189" mass="20625">MSAVTFTVAHALMAPSAHATNFGSTWCGGTPRNCVSLGDNAEHTWYPEGTFGNQIPGIAASFQQAMDDYERYTDLTTTKKNHSTLDVLVTDYNYGANGVAGWVECLPGSATSGNHPFKRCDRQKLRLNGSYPADYRDAHSRRSVACHEIGHTVGLRHRETEGSCMSVKPPSKVSPITSLHDDAHINAYH</sequence>
<evidence type="ECO:0000256" key="3">
    <source>
        <dbReference type="ARBA" id="ARBA00022801"/>
    </source>
</evidence>
<keyword evidence="3" id="KW-0378">Hydrolase</keyword>
<dbReference type="InterPro" id="IPR001818">
    <property type="entry name" value="Pept_M10_metallopeptidase"/>
</dbReference>
<dbReference type="SUPFAM" id="SSF55486">
    <property type="entry name" value="Metalloproteases ('zincins'), catalytic domain"/>
    <property type="match status" value="1"/>
</dbReference>
<evidence type="ECO:0000259" key="6">
    <source>
        <dbReference type="Pfam" id="PF00413"/>
    </source>
</evidence>
<reference evidence="7 8" key="1">
    <citation type="submission" date="2017-04" db="EMBL/GenBank/DDBJ databases">
        <title>The complete genome sequence of Streptomyces albolongus YIM 101047, the producer of novel bafilomycins and novel odoriferous sesquiterpenoids.</title>
        <authorList>
            <person name="Yin M."/>
            <person name="Jiang Y."/>
        </authorList>
    </citation>
    <scope>NUCLEOTIDE SEQUENCE [LARGE SCALE GENOMIC DNA]</scope>
    <source>
        <strain evidence="7 8">YIM 101047</strain>
    </source>
</reference>
<organism evidence="7 8">
    <name type="scientific">Kitasatospora albolonga</name>
    <dbReference type="NCBI Taxonomy" id="68173"/>
    <lineage>
        <taxon>Bacteria</taxon>
        <taxon>Bacillati</taxon>
        <taxon>Actinomycetota</taxon>
        <taxon>Actinomycetes</taxon>
        <taxon>Kitasatosporales</taxon>
        <taxon>Streptomycetaceae</taxon>
        <taxon>Kitasatospora</taxon>
    </lineage>
</organism>
<evidence type="ECO:0000256" key="2">
    <source>
        <dbReference type="ARBA" id="ARBA00022723"/>
    </source>
</evidence>
<protein>
    <recommendedName>
        <fullName evidence="6">Peptidase M10 metallopeptidase domain-containing protein</fullName>
    </recommendedName>
</protein>
<keyword evidence="2" id="KW-0479">Metal-binding</keyword>
<dbReference type="GO" id="GO:0046872">
    <property type="term" value="F:metal ion binding"/>
    <property type="evidence" value="ECO:0007669"/>
    <property type="project" value="UniProtKB-KW"/>
</dbReference>
<keyword evidence="8" id="KW-1185">Reference proteome</keyword>
<keyword evidence="5" id="KW-0732">Signal</keyword>
<evidence type="ECO:0000313" key="8">
    <source>
        <dbReference type="Proteomes" id="UP000192251"/>
    </source>
</evidence>
<feature type="signal peptide" evidence="5">
    <location>
        <begin position="1"/>
        <end position="19"/>
    </location>
</feature>
<name>A0ABC8BXY0_9ACTN</name>
<dbReference type="Gene3D" id="3.40.390.10">
    <property type="entry name" value="Collagenase (Catalytic Domain)"/>
    <property type="match status" value="1"/>
</dbReference>
<dbReference type="GO" id="GO:0008233">
    <property type="term" value="F:peptidase activity"/>
    <property type="evidence" value="ECO:0007669"/>
    <property type="project" value="UniProtKB-KW"/>
</dbReference>
<keyword evidence="4" id="KW-0862">Zinc</keyword>
<dbReference type="EMBL" id="CP020563">
    <property type="protein sequence ID" value="ARF74655.1"/>
    <property type="molecule type" value="Genomic_DNA"/>
</dbReference>
<accession>A0ABC8BXY0</accession>
<dbReference type="AlphaFoldDB" id="A0ABC8BXY0"/>
<evidence type="ECO:0000256" key="4">
    <source>
        <dbReference type="ARBA" id="ARBA00022833"/>
    </source>
</evidence>
<dbReference type="KEGG" id="kab:B7C62_22270"/>
<evidence type="ECO:0000313" key="7">
    <source>
        <dbReference type="EMBL" id="ARF74655.1"/>
    </source>
</evidence>
<gene>
    <name evidence="7" type="ORF">B7C62_22270</name>
</gene>
<dbReference type="InterPro" id="IPR024079">
    <property type="entry name" value="MetalloPept_cat_dom_sf"/>
</dbReference>
<dbReference type="RefSeq" id="WP_084748710.1">
    <property type="nucleotide sequence ID" value="NZ_CP020563.1"/>
</dbReference>
<dbReference type="Proteomes" id="UP000192251">
    <property type="component" value="Chromosome"/>
</dbReference>
<feature type="domain" description="Peptidase M10 metallopeptidase" evidence="6">
    <location>
        <begin position="91"/>
        <end position="167"/>
    </location>
</feature>